<dbReference type="Proteomes" id="UP001163726">
    <property type="component" value="Plasmid pCadTS8_2"/>
</dbReference>
<gene>
    <name evidence="3" type="ORF">OLW01_17975</name>
</gene>
<dbReference type="SUPFAM" id="SSF56300">
    <property type="entry name" value="Metallo-dependent phosphatases"/>
    <property type="match status" value="1"/>
</dbReference>
<dbReference type="RefSeq" id="WP_268076882.1">
    <property type="nucleotide sequence ID" value="NZ_CP109967.1"/>
</dbReference>
<feature type="chain" id="PRO_5046447702" evidence="1">
    <location>
        <begin position="23"/>
        <end position="654"/>
    </location>
</feature>
<evidence type="ECO:0000256" key="1">
    <source>
        <dbReference type="SAM" id="SignalP"/>
    </source>
</evidence>
<dbReference type="Pfam" id="PF00149">
    <property type="entry name" value="Metallophos"/>
    <property type="match status" value="1"/>
</dbReference>
<feature type="signal peptide" evidence="1">
    <location>
        <begin position="1"/>
        <end position="22"/>
    </location>
</feature>
<dbReference type="InterPro" id="IPR029052">
    <property type="entry name" value="Metallo-depent_PP-like"/>
</dbReference>
<dbReference type="InterPro" id="IPR004843">
    <property type="entry name" value="Calcineurin-like_PHP"/>
</dbReference>
<geneLocation type="plasmid" evidence="3 4">
    <name>pCadTS8_2</name>
</geneLocation>
<keyword evidence="4" id="KW-1185">Reference proteome</keyword>
<keyword evidence="1" id="KW-0732">Signal</keyword>
<accession>A0ABY7ASB3</accession>
<dbReference type="Gene3D" id="3.60.21.10">
    <property type="match status" value="2"/>
</dbReference>
<dbReference type="EMBL" id="CP109967">
    <property type="protein sequence ID" value="WAJ72167.1"/>
    <property type="molecule type" value="Genomic_DNA"/>
</dbReference>
<protein>
    <submittedName>
        <fullName evidence="3">Metallophosphoesterase</fullName>
    </submittedName>
</protein>
<reference evidence="3" key="1">
    <citation type="submission" date="2022-10" db="EMBL/GenBank/DDBJ databases">
        <title>Catenovulum adriacola sp. nov. isolated in the Harbour of Susak.</title>
        <authorList>
            <person name="Schoch T."/>
            <person name="Reich S.J."/>
            <person name="Stoeferle S."/>
            <person name="Flaiz M."/>
            <person name="Kazda M."/>
            <person name="Riedel C.U."/>
            <person name="Duerre P."/>
        </authorList>
    </citation>
    <scope>NUCLEOTIDE SEQUENCE</scope>
    <source>
        <strain evidence="3">TS8</strain>
        <plasmid evidence="3">pCadTS8_2</plasmid>
    </source>
</reference>
<sequence>MKLFKQAILAGFICLLTVKAFANDLVNTRIAFLPDIHFQDIYANLNLDDQSGFKIPMLVRSMRAQINSTRLFNEPYFAFITALDDLAKKGIKLVVLPGDFSDDGQPVHLQKLKQLFAHYEQRYGMRFYLSPGNHDPAKPWKSAHGKADFLNAQGQEYSIYSLQHSACKTKPIKADYCNDNLSAMGYQGLFDSLGEFGFSPRKDDLYFETPFSDYSLNDYNVKKGQQAAALVKREFSLCADSDNCMQMPDLSYLVEPIKGLWLLSIDANVYEPKSFEQNLNKISQLQNSDLLNGSSYAGFNSVIHNKAFLIDWIKTVVTRAKAHNKTLIAFSHFPLGDFYDQSAQYLAHFAGKDTFNKRRFPLEQTLKTFADTGLKLHIAGHMHINDSSVYQGEKGNALFNIQAPSIAAYSPAYKLITLNSASEFEVETIAIDQVENFDILFEYYKKEHAFLTQNNPQKIWSSQILSAKNYREFTEFHLLGLIQSRFLARDWQASEISLFKQLSGLDLIALSLMDAQVQLSAEAIISQKQAYEKFNQSNAWGNAMQQAKHWLVKHQQAADSWQWPAMRLIEDFFRLSNADALARREDITIQQINLYRLLISNVNPDECHITSQLDSETNFINRFSCLILTLEQYINSEPSDHFVINLKHLSLEKK</sequence>
<proteinExistence type="predicted"/>
<feature type="domain" description="Calcineurin-like phosphoesterase" evidence="2">
    <location>
        <begin position="29"/>
        <end position="149"/>
    </location>
</feature>
<evidence type="ECO:0000259" key="2">
    <source>
        <dbReference type="Pfam" id="PF00149"/>
    </source>
</evidence>
<evidence type="ECO:0000313" key="4">
    <source>
        <dbReference type="Proteomes" id="UP001163726"/>
    </source>
</evidence>
<name>A0ABY7ASB3_9ALTE</name>
<evidence type="ECO:0000313" key="3">
    <source>
        <dbReference type="EMBL" id="WAJ72167.1"/>
    </source>
</evidence>
<organism evidence="3 4">
    <name type="scientific">Catenovulum adriaticum</name>
    <dbReference type="NCBI Taxonomy" id="2984846"/>
    <lineage>
        <taxon>Bacteria</taxon>
        <taxon>Pseudomonadati</taxon>
        <taxon>Pseudomonadota</taxon>
        <taxon>Gammaproteobacteria</taxon>
        <taxon>Alteromonadales</taxon>
        <taxon>Alteromonadaceae</taxon>
        <taxon>Catenovulum</taxon>
    </lineage>
</organism>
<keyword evidence="3" id="KW-0614">Plasmid</keyword>